<dbReference type="RefSeq" id="WP_091594783.1">
    <property type="nucleotide sequence ID" value="NZ_FNEE01000008.1"/>
</dbReference>
<protein>
    <submittedName>
        <fullName evidence="1">Uncharacterized protein</fullName>
    </submittedName>
</protein>
<proteinExistence type="predicted"/>
<dbReference type="Proteomes" id="UP000198894">
    <property type="component" value="Unassembled WGS sequence"/>
</dbReference>
<dbReference type="SUPFAM" id="SSF88723">
    <property type="entry name" value="PIN domain-like"/>
    <property type="match status" value="1"/>
</dbReference>
<dbReference type="Gene3D" id="3.40.50.1010">
    <property type="entry name" value="5'-nuclease"/>
    <property type="match status" value="1"/>
</dbReference>
<evidence type="ECO:0000313" key="1">
    <source>
        <dbReference type="EMBL" id="SDJ72017.1"/>
    </source>
</evidence>
<name>A0A1G8W1N9_9HYPH</name>
<reference evidence="2" key="1">
    <citation type="submission" date="2016-10" db="EMBL/GenBank/DDBJ databases">
        <authorList>
            <person name="Varghese N."/>
            <person name="Submissions S."/>
        </authorList>
    </citation>
    <scope>NUCLEOTIDE SEQUENCE [LARGE SCALE GENOMIC DNA]</scope>
    <source>
        <strain evidence="2">CGMCC 1.11022</strain>
    </source>
</reference>
<sequence>MADFDFGAAVRWSRFDPQKTLSRRPDKELPIIGNLVEAGQELLLDTCVYLDGLQGRAPEAVADLLDIRQVNHSTIAIQELMHTVGVLKPNHPGTAEAIKQIGTMIEDMPPHRVFAADPDVLGRAALLSGMLCRLQGYKNDSRLRALQDCVLFLQAQKLGFAVLTGNISDFDYLLQLIPTGRVLMYRPIQT</sequence>
<accession>A0A1G8W1N9</accession>
<organism evidence="1 2">
    <name type="scientific">Mesorhizobium muleiense</name>
    <dbReference type="NCBI Taxonomy" id="1004279"/>
    <lineage>
        <taxon>Bacteria</taxon>
        <taxon>Pseudomonadati</taxon>
        <taxon>Pseudomonadota</taxon>
        <taxon>Alphaproteobacteria</taxon>
        <taxon>Hyphomicrobiales</taxon>
        <taxon>Phyllobacteriaceae</taxon>
        <taxon>Mesorhizobium</taxon>
    </lineage>
</organism>
<dbReference type="EMBL" id="FNEE01000008">
    <property type="protein sequence ID" value="SDJ72017.1"/>
    <property type="molecule type" value="Genomic_DNA"/>
</dbReference>
<keyword evidence="2" id="KW-1185">Reference proteome</keyword>
<dbReference type="AlphaFoldDB" id="A0A1G8W1N9"/>
<gene>
    <name evidence="1" type="ORF">SAMN05428953_108161</name>
</gene>
<dbReference type="InterPro" id="IPR029060">
    <property type="entry name" value="PIN-like_dom_sf"/>
</dbReference>
<evidence type="ECO:0000313" key="2">
    <source>
        <dbReference type="Proteomes" id="UP000198894"/>
    </source>
</evidence>